<dbReference type="EMBL" id="AHAT01019611">
    <property type="status" value="NOT_ANNOTATED_CDS"/>
    <property type="molecule type" value="Genomic_DNA"/>
</dbReference>
<dbReference type="InterPro" id="IPR051287">
    <property type="entry name" value="TCR_variable_region"/>
</dbReference>
<dbReference type="InterPro" id="IPR036179">
    <property type="entry name" value="Ig-like_dom_sf"/>
</dbReference>
<dbReference type="AlphaFoldDB" id="W5MGG7"/>
<dbReference type="GO" id="GO:0006955">
    <property type="term" value="P:immune response"/>
    <property type="evidence" value="ECO:0000318"/>
    <property type="project" value="GO_Central"/>
</dbReference>
<dbReference type="Gene3D" id="2.60.40.10">
    <property type="entry name" value="Immunoglobulins"/>
    <property type="match status" value="2"/>
</dbReference>
<accession>W5MGG7</accession>
<keyword evidence="2" id="KW-1064">Adaptive immunity</keyword>
<keyword evidence="8" id="KW-1185">Reference proteome</keyword>
<dbReference type="Proteomes" id="UP000018468">
    <property type="component" value="Linkage group LG24"/>
</dbReference>
<dbReference type="PANTHER" id="PTHR19367:SF18">
    <property type="entry name" value="T CELL RECEPTOR ALPHA VARIABLE 16"/>
    <property type="match status" value="1"/>
</dbReference>
<dbReference type="GO" id="GO:0002250">
    <property type="term" value="P:adaptive immune response"/>
    <property type="evidence" value="ECO:0007669"/>
    <property type="project" value="UniProtKB-KW"/>
</dbReference>
<feature type="domain" description="Ig-like" evidence="6">
    <location>
        <begin position="150"/>
        <end position="242"/>
    </location>
</feature>
<dbReference type="Bgee" id="ENSLOCG00000006188">
    <property type="expression patterns" value="Expressed in intestine and 4 other cell types or tissues"/>
</dbReference>
<dbReference type="STRING" id="7918.ENSLOCP00000007476"/>
<feature type="domain" description="Ig-like" evidence="6">
    <location>
        <begin position="1"/>
        <end position="111"/>
    </location>
</feature>
<organism evidence="7 8">
    <name type="scientific">Lepisosteus oculatus</name>
    <name type="common">Spotted gar</name>
    <dbReference type="NCBI Taxonomy" id="7918"/>
    <lineage>
        <taxon>Eukaryota</taxon>
        <taxon>Metazoa</taxon>
        <taxon>Chordata</taxon>
        <taxon>Craniata</taxon>
        <taxon>Vertebrata</taxon>
        <taxon>Euteleostomi</taxon>
        <taxon>Actinopterygii</taxon>
        <taxon>Neopterygii</taxon>
        <taxon>Holostei</taxon>
        <taxon>Semionotiformes</taxon>
        <taxon>Lepisosteidae</taxon>
        <taxon>Lepisosteus</taxon>
    </lineage>
</organism>
<keyword evidence="5" id="KW-1279">T cell receptor</keyword>
<reference evidence="7" key="3">
    <citation type="submission" date="2025-09" db="UniProtKB">
        <authorList>
            <consortium name="Ensembl"/>
        </authorList>
    </citation>
    <scope>IDENTIFICATION</scope>
</reference>
<evidence type="ECO:0000313" key="8">
    <source>
        <dbReference type="Proteomes" id="UP000018468"/>
    </source>
</evidence>
<dbReference type="SMART" id="SM00406">
    <property type="entry name" value="IGv"/>
    <property type="match status" value="2"/>
</dbReference>
<keyword evidence="3" id="KW-0675">Receptor</keyword>
<dbReference type="InterPro" id="IPR007110">
    <property type="entry name" value="Ig-like_dom"/>
</dbReference>
<dbReference type="GO" id="GO:0019814">
    <property type="term" value="C:immunoglobulin complex"/>
    <property type="evidence" value="ECO:0000318"/>
    <property type="project" value="GO_Central"/>
</dbReference>
<dbReference type="PROSITE" id="PS50835">
    <property type="entry name" value="IG_LIKE"/>
    <property type="match status" value="2"/>
</dbReference>
<reference evidence="8" key="1">
    <citation type="submission" date="2011-12" db="EMBL/GenBank/DDBJ databases">
        <title>The Draft Genome of Lepisosteus oculatus.</title>
        <authorList>
            <consortium name="The Broad Institute Genome Assembly &amp; Analysis Group"/>
            <consortium name="Computational R&amp;D Group"/>
            <consortium name="and Sequencing Platform"/>
            <person name="Di Palma F."/>
            <person name="Alfoldi J."/>
            <person name="Johnson J."/>
            <person name="Berlin A."/>
            <person name="Gnerre S."/>
            <person name="Jaffe D."/>
            <person name="MacCallum I."/>
            <person name="Young S."/>
            <person name="Walker B.J."/>
            <person name="Lander E.S."/>
            <person name="Lindblad-Toh K."/>
        </authorList>
    </citation>
    <scope>NUCLEOTIDE SEQUENCE [LARGE SCALE GENOMIC DNA]</scope>
</reference>
<dbReference type="FunFam" id="2.60.40.10:FF:002173">
    <property type="entry name" value="TRADV8 protein"/>
    <property type="match status" value="1"/>
</dbReference>
<keyword evidence="4" id="KW-0393">Immunoglobulin domain</keyword>
<dbReference type="HOGENOM" id="CLU_077975_1_2_1"/>
<keyword evidence="1" id="KW-0732">Signal</keyword>
<protein>
    <recommendedName>
        <fullName evidence="6">Ig-like domain-containing protein</fullName>
    </recommendedName>
</protein>
<dbReference type="InterPro" id="IPR003599">
    <property type="entry name" value="Ig_sub"/>
</dbReference>
<proteinExistence type="predicted"/>
<dbReference type="Ensembl" id="ENSLOCT00000007484.1">
    <property type="protein sequence ID" value="ENSLOCP00000007476.1"/>
    <property type="gene ID" value="ENSLOCG00000006188.1"/>
</dbReference>
<name>W5MGG7_LEPOC</name>
<evidence type="ECO:0000256" key="3">
    <source>
        <dbReference type="ARBA" id="ARBA00023170"/>
    </source>
</evidence>
<keyword evidence="5" id="KW-0391">Immunity</keyword>
<evidence type="ECO:0000256" key="1">
    <source>
        <dbReference type="ARBA" id="ARBA00022729"/>
    </source>
</evidence>
<dbReference type="SMART" id="SM00409">
    <property type="entry name" value="IG"/>
    <property type="match status" value="2"/>
</dbReference>
<dbReference type="GeneTree" id="ENSGT00830000128446"/>
<evidence type="ECO:0000256" key="4">
    <source>
        <dbReference type="ARBA" id="ARBA00023319"/>
    </source>
</evidence>
<evidence type="ECO:0000256" key="5">
    <source>
        <dbReference type="ARBA" id="ARBA00043266"/>
    </source>
</evidence>
<dbReference type="OMA" id="FTISCAY"/>
<dbReference type="Pfam" id="PF07686">
    <property type="entry name" value="V-set"/>
    <property type="match status" value="2"/>
</dbReference>
<dbReference type="PANTHER" id="PTHR19367">
    <property type="entry name" value="T-CELL RECEPTOR ALPHA CHAIN V REGION"/>
    <property type="match status" value="1"/>
</dbReference>
<evidence type="ECO:0000313" key="7">
    <source>
        <dbReference type="Ensembl" id="ENSLOCP00000007476.1"/>
    </source>
</evidence>
<dbReference type="FunFam" id="2.60.40.10:FF:003581">
    <property type="match status" value="1"/>
</dbReference>
<dbReference type="InterPro" id="IPR013106">
    <property type="entry name" value="Ig_V-set"/>
</dbReference>
<evidence type="ECO:0000256" key="2">
    <source>
        <dbReference type="ARBA" id="ARBA00023130"/>
    </source>
</evidence>
<reference evidence="7" key="2">
    <citation type="submission" date="2025-08" db="UniProtKB">
        <authorList>
            <consortium name="Ensembl"/>
        </authorList>
    </citation>
    <scope>IDENTIFICATION</scope>
</reference>
<dbReference type="InParanoid" id="W5MGG7"/>
<evidence type="ECO:0000259" key="6">
    <source>
        <dbReference type="PROSITE" id="PS50835"/>
    </source>
</evidence>
<dbReference type="eggNOG" id="ENOG502S6PI">
    <property type="taxonomic scope" value="Eukaryota"/>
</dbReference>
<sequence>SVAQAPLSVSVEEGRVLSVSCSYNVSAASYSLQWYRQERTGAPEYLLQRYKAGSDFKELRREGLEHRFSSSLDSSARLTVLLLQKLRLSDSAVYYCALRPTVTQLVQPSVTNTPHAFSPHILLLTVNARQYLKHFTYMTLIMTAEDSITPLQTQASGKEGKSVTLSCSYDTSDEYVYLFWYRQYSDQPPQYILRKGARSYSGTDTAEFAKARFSSTAEKTSTTLTISSLTVGDTAVYLCALR</sequence>
<dbReference type="GO" id="GO:0042101">
    <property type="term" value="C:T cell receptor complex"/>
    <property type="evidence" value="ECO:0007669"/>
    <property type="project" value="UniProtKB-KW"/>
</dbReference>
<dbReference type="InterPro" id="IPR013783">
    <property type="entry name" value="Ig-like_fold"/>
</dbReference>
<dbReference type="SUPFAM" id="SSF48726">
    <property type="entry name" value="Immunoglobulin"/>
    <property type="match status" value="2"/>
</dbReference>